<dbReference type="AlphaFoldDB" id="A0A0F4PRB2"/>
<sequence length="331" mass="35775">MNKLILASAISTVLLSGCGGSDDNDDNITNPEPTQAEFSLGVSDAPVSNVKAVWVAFDSITLNAGDGEMPTFETRSEENPDQPVMVNLLDYTGDDVFALIDNELVAAGDYEWLRADIVNGDMANIEMTSHLVYNDDTVVPLVVTRKGNDGIGEIQINDFTLVSGDNDFVLEFDLKKSLVNPSNSNEVKLKPTGIRLENLAQVEDIEGVVSQQLVQNCETDNADIAPATGGFGHAVYLYNSDVSEPKDLYLDGETVAADAPIATGGVSFDEEDERYEFEIGFVAPGEYQLAYTCAAHIDDAEILDQSFTLYQQQTVTVTSGEDAQVTFDIAQ</sequence>
<organism evidence="2 3">
    <name type="scientific">Pseudoalteromonas ruthenica</name>
    <dbReference type="NCBI Taxonomy" id="151081"/>
    <lineage>
        <taxon>Bacteria</taxon>
        <taxon>Pseudomonadati</taxon>
        <taxon>Pseudomonadota</taxon>
        <taxon>Gammaproteobacteria</taxon>
        <taxon>Alteromonadales</taxon>
        <taxon>Pseudoalteromonadaceae</taxon>
        <taxon>Pseudoalteromonas</taxon>
    </lineage>
</organism>
<dbReference type="PATRIC" id="fig|151081.8.peg.2573"/>
<dbReference type="GeneID" id="58230111"/>
<reference evidence="2 3" key="1">
    <citation type="journal article" date="2015" name="BMC Genomics">
        <title>Genome mining reveals unlocked bioactive potential of marine Gram-negative bacteria.</title>
        <authorList>
            <person name="Machado H."/>
            <person name="Sonnenschein E.C."/>
            <person name="Melchiorsen J."/>
            <person name="Gram L."/>
        </authorList>
    </citation>
    <scope>NUCLEOTIDE SEQUENCE [LARGE SCALE GENOMIC DNA]</scope>
    <source>
        <strain evidence="2 3">S3137</strain>
    </source>
</reference>
<proteinExistence type="predicted"/>
<gene>
    <name evidence="2" type="ORF">TW72_16560</name>
</gene>
<evidence type="ECO:0000313" key="2">
    <source>
        <dbReference type="EMBL" id="KJY96821.1"/>
    </source>
</evidence>
<evidence type="ECO:0000259" key="1">
    <source>
        <dbReference type="Pfam" id="PF14321"/>
    </source>
</evidence>
<dbReference type="EMBL" id="JXXZ01000015">
    <property type="protein sequence ID" value="KJY96821.1"/>
    <property type="molecule type" value="Genomic_DNA"/>
</dbReference>
<protein>
    <recommendedName>
        <fullName evidence="1">DUF4382 domain-containing protein</fullName>
    </recommendedName>
</protein>
<name>A0A0F4PRB2_9GAMM</name>
<dbReference type="eggNOG" id="ENOG5032FBS">
    <property type="taxonomic scope" value="Bacteria"/>
</dbReference>
<dbReference type="RefSeq" id="WP_045979823.1">
    <property type="nucleotide sequence ID" value="NZ_JXXY01000014.1"/>
</dbReference>
<dbReference type="Proteomes" id="UP000033664">
    <property type="component" value="Unassembled WGS sequence"/>
</dbReference>
<dbReference type="InterPro" id="IPR025491">
    <property type="entry name" value="DUF4382"/>
</dbReference>
<feature type="domain" description="DUF4382" evidence="1">
    <location>
        <begin position="35"/>
        <end position="191"/>
    </location>
</feature>
<dbReference type="Pfam" id="PF14321">
    <property type="entry name" value="DUF4382"/>
    <property type="match status" value="1"/>
</dbReference>
<dbReference type="PROSITE" id="PS51257">
    <property type="entry name" value="PROKAR_LIPOPROTEIN"/>
    <property type="match status" value="1"/>
</dbReference>
<accession>A0A0F4PRB2</accession>
<evidence type="ECO:0000313" key="3">
    <source>
        <dbReference type="Proteomes" id="UP000033664"/>
    </source>
</evidence>
<comment type="caution">
    <text evidence="2">The sequence shown here is derived from an EMBL/GenBank/DDBJ whole genome shotgun (WGS) entry which is preliminary data.</text>
</comment>
<keyword evidence="3" id="KW-1185">Reference proteome</keyword>
<dbReference type="OrthoDB" id="7062064at2"/>